<protein>
    <recommendedName>
        <fullName evidence="1">dATP/dGTP diphosphohydrolase N-terminal domain-containing protein</fullName>
    </recommendedName>
</protein>
<evidence type="ECO:0000313" key="4">
    <source>
        <dbReference type="EMBL" id="QJH98932.1"/>
    </source>
</evidence>
<feature type="domain" description="dATP/dGTP diphosphohydrolase N-terminal" evidence="1">
    <location>
        <begin position="20"/>
        <end position="103"/>
    </location>
</feature>
<evidence type="ECO:0000313" key="2">
    <source>
        <dbReference type="EMBL" id="QJA49439.1"/>
    </source>
</evidence>
<evidence type="ECO:0000313" key="3">
    <source>
        <dbReference type="EMBL" id="QJA86262.1"/>
    </source>
</evidence>
<accession>A0A6H1ZPN0</accession>
<sequence length="124" mass="14312">MDYTIKDSGERREFDTGAVRDVSGGKGRFDLLPFLALWDLAKHYEKGCGKYGPENWLKGIPLRVMFDSAMRHSTEFFLGLEDGENHLIAAIWNLMGLYELKKRIEFGLLPSELDDIPYILRKKE</sequence>
<reference evidence="2" key="1">
    <citation type="submission" date="2020-03" db="EMBL/GenBank/DDBJ databases">
        <title>The deep terrestrial virosphere.</title>
        <authorList>
            <person name="Holmfeldt K."/>
            <person name="Nilsson E."/>
            <person name="Simone D."/>
            <person name="Lopez-Fernandez M."/>
            <person name="Wu X."/>
            <person name="de Brujin I."/>
            <person name="Lundin D."/>
            <person name="Andersson A."/>
            <person name="Bertilsson S."/>
            <person name="Dopson M."/>
        </authorList>
    </citation>
    <scope>NUCLEOTIDE SEQUENCE</scope>
    <source>
        <strain evidence="3">MM415B02102</strain>
        <strain evidence="2">TM448A01363</strain>
        <strain evidence="4">TM448B01427</strain>
    </source>
</reference>
<organism evidence="2">
    <name type="scientific">viral metagenome</name>
    <dbReference type="NCBI Taxonomy" id="1070528"/>
    <lineage>
        <taxon>unclassified sequences</taxon>
        <taxon>metagenomes</taxon>
        <taxon>organismal metagenomes</taxon>
    </lineage>
</organism>
<dbReference type="EMBL" id="MT144137">
    <property type="protein sequence ID" value="QJA49439.1"/>
    <property type="molecule type" value="Genomic_DNA"/>
</dbReference>
<dbReference type="EMBL" id="MT142625">
    <property type="protein sequence ID" value="QJA86262.1"/>
    <property type="molecule type" value="Genomic_DNA"/>
</dbReference>
<name>A0A6H1ZPN0_9ZZZZ</name>
<evidence type="ECO:0000259" key="1">
    <source>
        <dbReference type="Pfam" id="PF18909"/>
    </source>
</evidence>
<dbReference type="Pfam" id="PF18909">
    <property type="entry name" value="dGTP_diPhyd_N"/>
    <property type="match status" value="1"/>
</dbReference>
<dbReference type="InterPro" id="IPR044038">
    <property type="entry name" value="dATP/dGTP_diPOhydrolase_N"/>
</dbReference>
<proteinExistence type="predicted"/>
<dbReference type="AlphaFoldDB" id="A0A6H1ZPN0"/>
<gene>
    <name evidence="3" type="ORF">MM415B02102_0016</name>
    <name evidence="2" type="ORF">TM448A01363_0007</name>
    <name evidence="4" type="ORF">TM448B01427_0007</name>
</gene>
<dbReference type="EMBL" id="MT144759">
    <property type="protein sequence ID" value="QJH98932.1"/>
    <property type="molecule type" value="Genomic_DNA"/>
</dbReference>